<dbReference type="Proteomes" id="UP000193040">
    <property type="component" value="Unassembled WGS sequence"/>
</dbReference>
<name>A0A1X0YGA2_MYCSI</name>
<comment type="caution">
    <text evidence="2">The sequence shown here is derived from an EMBL/GenBank/DDBJ whole genome shotgun (WGS) entry which is preliminary data.</text>
</comment>
<evidence type="ECO:0000256" key="1">
    <source>
        <dbReference type="SAM" id="MobiDB-lite"/>
    </source>
</evidence>
<sequence>MSLSGNDFRAHVAPRRRHLPAMCVLAAGASGSAQQDDRNRGGLRMPEFLEINSPKTEDFRQFP</sequence>
<proteinExistence type="predicted"/>
<organism evidence="2 3">
    <name type="scientific">Mycobacterium simiae</name>
    <name type="common">Mycobacterium habana</name>
    <dbReference type="NCBI Taxonomy" id="1784"/>
    <lineage>
        <taxon>Bacteria</taxon>
        <taxon>Bacillati</taxon>
        <taxon>Actinomycetota</taxon>
        <taxon>Actinomycetes</taxon>
        <taxon>Mycobacteriales</taxon>
        <taxon>Mycobacteriaceae</taxon>
        <taxon>Mycobacterium</taxon>
        <taxon>Mycobacterium simiae complex</taxon>
    </lineage>
</organism>
<accession>A0A1X0YGA2</accession>
<feature type="region of interest" description="Disordered" evidence="1">
    <location>
        <begin position="29"/>
        <end position="63"/>
    </location>
</feature>
<dbReference type="STRING" id="1784.VC42_05335"/>
<dbReference type="EMBL" id="MZZM01000005">
    <property type="protein sequence ID" value="ORJ64159.1"/>
    <property type="molecule type" value="Genomic_DNA"/>
</dbReference>
<protein>
    <submittedName>
        <fullName evidence="2">Uncharacterized protein</fullName>
    </submittedName>
</protein>
<gene>
    <name evidence="2" type="ORF">B5M45_02895</name>
</gene>
<dbReference type="AlphaFoldDB" id="A0A1X0YGA2"/>
<evidence type="ECO:0000313" key="3">
    <source>
        <dbReference type="Proteomes" id="UP000193040"/>
    </source>
</evidence>
<evidence type="ECO:0000313" key="2">
    <source>
        <dbReference type="EMBL" id="ORJ64159.1"/>
    </source>
</evidence>
<reference evidence="2 3" key="1">
    <citation type="submission" date="2017-03" db="EMBL/GenBank/DDBJ databases">
        <title>Genomic insights into Mycobacterium simiae human colonization.</title>
        <authorList>
            <person name="Steffani J.L."/>
            <person name="Brunck M.E."/>
            <person name="Cruz E."/>
            <person name="Montiel R."/>
            <person name="Barona F."/>
        </authorList>
    </citation>
    <scope>NUCLEOTIDE SEQUENCE [LARGE SCALE GENOMIC DNA]</scope>
    <source>
        <strain evidence="2 3">MsiGto</strain>
    </source>
</reference>
<dbReference type="RefSeq" id="WP_061556266.1">
    <property type="nucleotide sequence ID" value="NZ_MZZM01000005.1"/>
</dbReference>
<keyword evidence="3" id="KW-1185">Reference proteome</keyword>